<dbReference type="EMBL" id="NPDR01000001">
    <property type="protein sequence ID" value="PJZ50583.1"/>
    <property type="molecule type" value="Genomic_DNA"/>
</dbReference>
<dbReference type="OrthoDB" id="7067623at2"/>
<sequence length="61" mass="7009">MATNPPSGDNHRVGQVKDRSQVYNPKTEHWVKRDAETGRFIDQKTSSDQPFKGVRKENPNK</sequence>
<organism evidence="2 3">
    <name type="scientific">Leptospira saintgironsiae</name>
    <dbReference type="NCBI Taxonomy" id="2023183"/>
    <lineage>
        <taxon>Bacteria</taxon>
        <taxon>Pseudomonadati</taxon>
        <taxon>Spirochaetota</taxon>
        <taxon>Spirochaetia</taxon>
        <taxon>Leptospirales</taxon>
        <taxon>Leptospiraceae</taxon>
        <taxon>Leptospira</taxon>
    </lineage>
</organism>
<keyword evidence="3" id="KW-1185">Reference proteome</keyword>
<evidence type="ECO:0000256" key="1">
    <source>
        <dbReference type="SAM" id="MobiDB-lite"/>
    </source>
</evidence>
<name>A0A2M9YGE3_9LEPT</name>
<comment type="caution">
    <text evidence="2">The sequence shown here is derived from an EMBL/GenBank/DDBJ whole genome shotgun (WGS) entry which is preliminary data.</text>
</comment>
<evidence type="ECO:0000313" key="3">
    <source>
        <dbReference type="Proteomes" id="UP000231926"/>
    </source>
</evidence>
<evidence type="ECO:0000313" key="2">
    <source>
        <dbReference type="EMBL" id="PJZ50583.1"/>
    </source>
</evidence>
<reference evidence="2 3" key="1">
    <citation type="submission" date="2017-07" db="EMBL/GenBank/DDBJ databases">
        <title>Leptospira spp. isolated from tropical soils.</title>
        <authorList>
            <person name="Thibeaux R."/>
            <person name="Iraola G."/>
            <person name="Ferres I."/>
            <person name="Bierque E."/>
            <person name="Girault D."/>
            <person name="Soupe-Gilbert M.-E."/>
            <person name="Picardeau M."/>
            <person name="Goarant C."/>
        </authorList>
    </citation>
    <scope>NUCLEOTIDE SEQUENCE [LARGE SCALE GENOMIC DNA]</scope>
    <source>
        <strain evidence="2 3">FH4-C-A2</strain>
    </source>
</reference>
<feature type="region of interest" description="Disordered" evidence="1">
    <location>
        <begin position="1"/>
        <end position="61"/>
    </location>
</feature>
<proteinExistence type="predicted"/>
<dbReference type="Proteomes" id="UP000231926">
    <property type="component" value="Unassembled WGS sequence"/>
</dbReference>
<accession>A0A2M9YGE3</accession>
<protein>
    <submittedName>
        <fullName evidence="2">Uncharacterized protein</fullName>
    </submittedName>
</protein>
<dbReference type="AlphaFoldDB" id="A0A2M9YGE3"/>
<gene>
    <name evidence="2" type="ORF">CH362_02095</name>
</gene>
<feature type="compositionally biased region" description="Basic and acidic residues" evidence="1">
    <location>
        <begin position="9"/>
        <end position="42"/>
    </location>
</feature>